<evidence type="ECO:0000313" key="2">
    <source>
        <dbReference type="EMBL" id="SVD70327.1"/>
    </source>
</evidence>
<evidence type="ECO:0000256" key="1">
    <source>
        <dbReference type="SAM" id="Phobius"/>
    </source>
</evidence>
<sequence>MVEILSFVGELLFSERTVFCVFFAFMFHRLYIIYGAYILRRRPVDMEVVASRLGFEFKGNDGDFIYGLNPYKQYQPSRKLSYHLYHHFLAKRSRRIAHNLMQGTMEGIEVFVFDDSYITAQIGEHIPGESPDDT</sequence>
<reference evidence="2" key="1">
    <citation type="submission" date="2018-05" db="EMBL/GenBank/DDBJ databases">
        <authorList>
            <person name="Lanie J.A."/>
            <person name="Ng W.-L."/>
            <person name="Kazmierczak K.M."/>
            <person name="Andrzejewski T.M."/>
            <person name="Davidsen T.M."/>
            <person name="Wayne K.J."/>
            <person name="Tettelin H."/>
            <person name="Glass J.I."/>
            <person name="Rusch D."/>
            <person name="Podicherti R."/>
            <person name="Tsui H.-C.T."/>
            <person name="Winkler M.E."/>
        </authorList>
    </citation>
    <scope>NUCLEOTIDE SEQUENCE</scope>
</reference>
<keyword evidence="1" id="KW-1133">Transmembrane helix</keyword>
<proteinExistence type="predicted"/>
<name>A0A382XGP1_9ZZZZ</name>
<keyword evidence="1" id="KW-0472">Membrane</keyword>
<organism evidence="2">
    <name type="scientific">marine metagenome</name>
    <dbReference type="NCBI Taxonomy" id="408172"/>
    <lineage>
        <taxon>unclassified sequences</taxon>
        <taxon>metagenomes</taxon>
        <taxon>ecological metagenomes</taxon>
    </lineage>
</organism>
<keyword evidence="1" id="KW-0812">Transmembrane</keyword>
<dbReference type="AlphaFoldDB" id="A0A382XGP1"/>
<feature type="non-terminal residue" evidence="2">
    <location>
        <position position="134"/>
    </location>
</feature>
<feature type="transmembrane region" description="Helical" evidence="1">
    <location>
        <begin position="16"/>
        <end position="39"/>
    </location>
</feature>
<dbReference type="EMBL" id="UINC01167680">
    <property type="protein sequence ID" value="SVD70327.1"/>
    <property type="molecule type" value="Genomic_DNA"/>
</dbReference>
<accession>A0A382XGP1</accession>
<gene>
    <name evidence="2" type="ORF">METZ01_LOCUS423181</name>
</gene>
<protein>
    <submittedName>
        <fullName evidence="2">Uncharacterized protein</fullName>
    </submittedName>
</protein>